<dbReference type="RefSeq" id="WP_379539294.1">
    <property type="nucleotide sequence ID" value="NZ_JBHSDR010000006.1"/>
</dbReference>
<dbReference type="PANTHER" id="PTHR23505:SF79">
    <property type="entry name" value="PROTEIN SPINSTER"/>
    <property type="match status" value="1"/>
</dbReference>
<evidence type="ECO:0000256" key="2">
    <source>
        <dbReference type="ARBA" id="ARBA00022448"/>
    </source>
</evidence>
<dbReference type="InterPro" id="IPR011701">
    <property type="entry name" value="MFS"/>
</dbReference>
<feature type="transmembrane region" description="Helical" evidence="6">
    <location>
        <begin position="192"/>
        <end position="211"/>
    </location>
</feature>
<protein>
    <submittedName>
        <fullName evidence="8">MFS transporter</fullName>
    </submittedName>
</protein>
<name>A0ABV8RR24_9SPHN</name>
<feature type="transmembrane region" description="Helical" evidence="6">
    <location>
        <begin position="71"/>
        <end position="91"/>
    </location>
</feature>
<feature type="domain" description="Major facilitator superfamily (MFS) profile" evidence="7">
    <location>
        <begin position="36"/>
        <end position="436"/>
    </location>
</feature>
<feature type="transmembrane region" description="Helical" evidence="6">
    <location>
        <begin position="31"/>
        <end position="50"/>
    </location>
</feature>
<sequence>MTDTIIAGGEPETALPLRASGVSTATATSPARAYLTLTLILVVCALSYIDRQVFGIFMEKIKEDLGLNDKAMGLLAGLTFSIFYILAAFPIARLADRGDRRLIIATCVAVWSLATAACSLANSGLQMALARIGLAAGEGGAGPASQSLLLHLFPAHRRTLVLSTMLAASAVGLGLGGKIGGWLSQFYDWREAMVIVGLPGLLVALAVFVLIPEPRRKDGRAIAPPPQVPLRETLGIIAANPSLRWVALTIIAVSMAGFPFLIWAGSFYQQVHGMTVHEAGNALFWPITGGLVIGNLLAGWLADRFGKDNLRFHGWLASSGLLIAFPLGLAMAWLPDAKQSLACFFAFHIFITLHLAPMMAIAFAQVPVATRAVLGATINMVISLCGIGIGTFLVGALSDYYAAAHGAQSLRYAMMTVVFSLLLGAVAAVRAAITARPLPVAV</sequence>
<comment type="subcellular location">
    <subcellularLocation>
        <location evidence="1">Membrane</location>
        <topology evidence="1">Multi-pass membrane protein</topology>
    </subcellularLocation>
</comment>
<keyword evidence="3 6" id="KW-0812">Transmembrane</keyword>
<feature type="transmembrane region" description="Helical" evidence="6">
    <location>
        <begin position="339"/>
        <end position="364"/>
    </location>
</feature>
<evidence type="ECO:0000256" key="3">
    <source>
        <dbReference type="ARBA" id="ARBA00022692"/>
    </source>
</evidence>
<dbReference type="InterPro" id="IPR036259">
    <property type="entry name" value="MFS_trans_sf"/>
</dbReference>
<dbReference type="Pfam" id="PF07690">
    <property type="entry name" value="MFS_1"/>
    <property type="match status" value="1"/>
</dbReference>
<feature type="transmembrane region" description="Helical" evidence="6">
    <location>
        <begin position="160"/>
        <end position="180"/>
    </location>
</feature>
<evidence type="ECO:0000313" key="9">
    <source>
        <dbReference type="Proteomes" id="UP001595828"/>
    </source>
</evidence>
<organism evidence="8 9">
    <name type="scientific">Novosphingobium tardum</name>
    <dbReference type="NCBI Taxonomy" id="1538021"/>
    <lineage>
        <taxon>Bacteria</taxon>
        <taxon>Pseudomonadati</taxon>
        <taxon>Pseudomonadota</taxon>
        <taxon>Alphaproteobacteria</taxon>
        <taxon>Sphingomonadales</taxon>
        <taxon>Sphingomonadaceae</taxon>
        <taxon>Novosphingobium</taxon>
    </lineage>
</organism>
<dbReference type="InterPro" id="IPR020846">
    <property type="entry name" value="MFS_dom"/>
</dbReference>
<feature type="transmembrane region" description="Helical" evidence="6">
    <location>
        <begin position="103"/>
        <end position="121"/>
    </location>
</feature>
<evidence type="ECO:0000256" key="5">
    <source>
        <dbReference type="ARBA" id="ARBA00023136"/>
    </source>
</evidence>
<evidence type="ECO:0000256" key="1">
    <source>
        <dbReference type="ARBA" id="ARBA00004141"/>
    </source>
</evidence>
<keyword evidence="4 6" id="KW-1133">Transmembrane helix</keyword>
<dbReference type="Proteomes" id="UP001595828">
    <property type="component" value="Unassembled WGS sequence"/>
</dbReference>
<dbReference type="Gene3D" id="1.20.1250.20">
    <property type="entry name" value="MFS general substrate transporter like domains"/>
    <property type="match status" value="1"/>
</dbReference>
<keyword evidence="2" id="KW-0813">Transport</keyword>
<reference evidence="9" key="1">
    <citation type="journal article" date="2019" name="Int. J. Syst. Evol. Microbiol.">
        <title>The Global Catalogue of Microorganisms (GCM) 10K type strain sequencing project: providing services to taxonomists for standard genome sequencing and annotation.</title>
        <authorList>
            <consortium name="The Broad Institute Genomics Platform"/>
            <consortium name="The Broad Institute Genome Sequencing Center for Infectious Disease"/>
            <person name="Wu L."/>
            <person name="Ma J."/>
        </authorList>
    </citation>
    <scope>NUCLEOTIDE SEQUENCE [LARGE SCALE GENOMIC DNA]</scope>
    <source>
        <strain evidence="9">CGMCC 1.12989</strain>
    </source>
</reference>
<dbReference type="SUPFAM" id="SSF103473">
    <property type="entry name" value="MFS general substrate transporter"/>
    <property type="match status" value="1"/>
</dbReference>
<keyword evidence="9" id="KW-1185">Reference proteome</keyword>
<comment type="caution">
    <text evidence="8">The sequence shown here is derived from an EMBL/GenBank/DDBJ whole genome shotgun (WGS) entry which is preliminary data.</text>
</comment>
<dbReference type="InterPro" id="IPR044770">
    <property type="entry name" value="MFS_spinster-like"/>
</dbReference>
<evidence type="ECO:0000256" key="6">
    <source>
        <dbReference type="SAM" id="Phobius"/>
    </source>
</evidence>
<gene>
    <name evidence="8" type="ORF">ACFO0A_12260</name>
</gene>
<accession>A0ABV8RR24</accession>
<keyword evidence="5 6" id="KW-0472">Membrane</keyword>
<dbReference type="PANTHER" id="PTHR23505">
    <property type="entry name" value="SPINSTER"/>
    <property type="match status" value="1"/>
</dbReference>
<dbReference type="PROSITE" id="PS50850">
    <property type="entry name" value="MFS"/>
    <property type="match status" value="1"/>
</dbReference>
<proteinExistence type="predicted"/>
<evidence type="ECO:0000259" key="7">
    <source>
        <dbReference type="PROSITE" id="PS50850"/>
    </source>
</evidence>
<evidence type="ECO:0000256" key="4">
    <source>
        <dbReference type="ARBA" id="ARBA00022989"/>
    </source>
</evidence>
<feature type="transmembrane region" description="Helical" evidence="6">
    <location>
        <begin position="245"/>
        <end position="263"/>
    </location>
</feature>
<feature type="transmembrane region" description="Helical" evidence="6">
    <location>
        <begin position="283"/>
        <end position="302"/>
    </location>
</feature>
<feature type="transmembrane region" description="Helical" evidence="6">
    <location>
        <begin position="410"/>
        <end position="433"/>
    </location>
</feature>
<dbReference type="EMBL" id="JBHSDR010000006">
    <property type="protein sequence ID" value="MFC4295830.1"/>
    <property type="molecule type" value="Genomic_DNA"/>
</dbReference>
<feature type="transmembrane region" description="Helical" evidence="6">
    <location>
        <begin position="314"/>
        <end position="333"/>
    </location>
</feature>
<feature type="transmembrane region" description="Helical" evidence="6">
    <location>
        <begin position="376"/>
        <end position="398"/>
    </location>
</feature>
<evidence type="ECO:0000313" key="8">
    <source>
        <dbReference type="EMBL" id="MFC4295830.1"/>
    </source>
</evidence>